<reference evidence="1 2" key="1">
    <citation type="submission" date="2016-11" db="EMBL/GenBank/DDBJ databases">
        <title>The macronuclear genome of Stentor coeruleus: a giant cell with tiny introns.</title>
        <authorList>
            <person name="Slabodnick M."/>
            <person name="Ruby J.G."/>
            <person name="Reiff S.B."/>
            <person name="Swart E.C."/>
            <person name="Gosai S."/>
            <person name="Prabakaran S."/>
            <person name="Witkowska E."/>
            <person name="Larue G.E."/>
            <person name="Fisher S."/>
            <person name="Freeman R.M."/>
            <person name="Gunawardena J."/>
            <person name="Chu W."/>
            <person name="Stover N.A."/>
            <person name="Gregory B.D."/>
            <person name="Nowacki M."/>
            <person name="Derisi J."/>
            <person name="Roy S.W."/>
            <person name="Marshall W.F."/>
            <person name="Sood P."/>
        </authorList>
    </citation>
    <scope>NUCLEOTIDE SEQUENCE [LARGE SCALE GENOMIC DNA]</scope>
    <source>
        <strain evidence="1">WM001</strain>
    </source>
</reference>
<evidence type="ECO:0000313" key="2">
    <source>
        <dbReference type="Proteomes" id="UP000187209"/>
    </source>
</evidence>
<sequence length="196" mass="22702">MDKTKSDKVLKRKRRIKLVIKPDEVFPKSKMLENYIALKGKSNLSHNDRVSGRSLSPAMAPSRIIKAQHSNAIIAQNKTEIIKKYSNQALTKENFRMHLEMPRPSKSGLLPKPLNINQYSQSNSKNLSPLRLVTRPSVIKERNFKSIKENFNIDLNSFRKILGEAPSWTNREEIPYTTERKIKKSRKVSFELKGWD</sequence>
<gene>
    <name evidence="1" type="ORF">SteCoe_25171</name>
</gene>
<evidence type="ECO:0000313" key="1">
    <source>
        <dbReference type="EMBL" id="OMJ75647.1"/>
    </source>
</evidence>
<comment type="caution">
    <text evidence="1">The sequence shown here is derived from an EMBL/GenBank/DDBJ whole genome shotgun (WGS) entry which is preliminary data.</text>
</comment>
<dbReference type="EMBL" id="MPUH01000678">
    <property type="protein sequence ID" value="OMJ75647.1"/>
    <property type="molecule type" value="Genomic_DNA"/>
</dbReference>
<accession>A0A1R2BFU7</accession>
<dbReference type="Proteomes" id="UP000187209">
    <property type="component" value="Unassembled WGS sequence"/>
</dbReference>
<organism evidence="1 2">
    <name type="scientific">Stentor coeruleus</name>
    <dbReference type="NCBI Taxonomy" id="5963"/>
    <lineage>
        <taxon>Eukaryota</taxon>
        <taxon>Sar</taxon>
        <taxon>Alveolata</taxon>
        <taxon>Ciliophora</taxon>
        <taxon>Postciliodesmatophora</taxon>
        <taxon>Heterotrichea</taxon>
        <taxon>Heterotrichida</taxon>
        <taxon>Stentoridae</taxon>
        <taxon>Stentor</taxon>
    </lineage>
</organism>
<protein>
    <submittedName>
        <fullName evidence="1">Uncharacterized protein</fullName>
    </submittedName>
</protein>
<dbReference type="AlphaFoldDB" id="A0A1R2BFU7"/>
<proteinExistence type="predicted"/>
<name>A0A1R2BFU7_9CILI</name>
<keyword evidence="2" id="KW-1185">Reference proteome</keyword>